<comment type="caution">
    <text evidence="2">The sequence shown here is derived from an EMBL/GenBank/DDBJ whole genome shotgun (WGS) entry which is preliminary data.</text>
</comment>
<dbReference type="Proteomes" id="UP000290289">
    <property type="component" value="Chromosome 11"/>
</dbReference>
<proteinExistence type="predicted"/>
<dbReference type="Pfam" id="PF08387">
    <property type="entry name" value="FBD"/>
    <property type="match status" value="1"/>
</dbReference>
<evidence type="ECO:0000259" key="1">
    <source>
        <dbReference type="SMART" id="SM00579"/>
    </source>
</evidence>
<dbReference type="SMART" id="SM00579">
    <property type="entry name" value="FBD"/>
    <property type="match status" value="1"/>
</dbReference>
<protein>
    <recommendedName>
        <fullName evidence="1">FBD domain-containing protein</fullName>
    </recommendedName>
</protein>
<dbReference type="InterPro" id="IPR032675">
    <property type="entry name" value="LRR_dom_sf"/>
</dbReference>
<dbReference type="InterPro" id="IPR050232">
    <property type="entry name" value="FBL13/AtMIF1-like"/>
</dbReference>
<evidence type="ECO:0000313" key="2">
    <source>
        <dbReference type="EMBL" id="RXH84030.1"/>
    </source>
</evidence>
<dbReference type="SUPFAM" id="SSF52047">
    <property type="entry name" value="RNI-like"/>
    <property type="match status" value="1"/>
</dbReference>
<accession>A0A498ILF5</accession>
<evidence type="ECO:0000313" key="3">
    <source>
        <dbReference type="Proteomes" id="UP000290289"/>
    </source>
</evidence>
<feature type="domain" description="FBD" evidence="1">
    <location>
        <begin position="122"/>
        <end position="183"/>
    </location>
</feature>
<gene>
    <name evidence="2" type="ORF">DVH24_026929</name>
</gene>
<sequence length="183" mass="21213">MNLICDDDFVGDGPNYNIFVNAPKLENLDIKHDYLPNYSFENVQSLVKDSLDICRHFGEDEDYVFNRAPALLEPFSNVKYLSISVHSLKEGCLPAFDKLHELKSLVIEHEEERWSTPDVVPICLISHLQTIAFRGFKGYPHERKVVAYLLENNEALKKMTIQNKFYTEMKQKKGSEDCRVELI</sequence>
<name>A0A498ILF5_MALDO</name>
<dbReference type="Gene3D" id="3.80.10.10">
    <property type="entry name" value="Ribonuclease Inhibitor"/>
    <property type="match status" value="1"/>
</dbReference>
<reference evidence="2 3" key="1">
    <citation type="submission" date="2018-10" db="EMBL/GenBank/DDBJ databases">
        <title>A high-quality apple genome assembly.</title>
        <authorList>
            <person name="Hu J."/>
        </authorList>
    </citation>
    <scope>NUCLEOTIDE SEQUENCE [LARGE SCALE GENOMIC DNA]</scope>
    <source>
        <strain evidence="3">cv. HFTH1</strain>
        <tissue evidence="2">Young leaf</tissue>
    </source>
</reference>
<dbReference type="InterPro" id="IPR006566">
    <property type="entry name" value="FBD"/>
</dbReference>
<dbReference type="PANTHER" id="PTHR31900:SF30">
    <property type="entry name" value="SUPERFAMILY PROTEIN, PUTATIVE-RELATED"/>
    <property type="match status" value="1"/>
</dbReference>
<organism evidence="2 3">
    <name type="scientific">Malus domestica</name>
    <name type="common">Apple</name>
    <name type="synonym">Pyrus malus</name>
    <dbReference type="NCBI Taxonomy" id="3750"/>
    <lineage>
        <taxon>Eukaryota</taxon>
        <taxon>Viridiplantae</taxon>
        <taxon>Streptophyta</taxon>
        <taxon>Embryophyta</taxon>
        <taxon>Tracheophyta</taxon>
        <taxon>Spermatophyta</taxon>
        <taxon>Magnoliopsida</taxon>
        <taxon>eudicotyledons</taxon>
        <taxon>Gunneridae</taxon>
        <taxon>Pentapetalae</taxon>
        <taxon>rosids</taxon>
        <taxon>fabids</taxon>
        <taxon>Rosales</taxon>
        <taxon>Rosaceae</taxon>
        <taxon>Amygdaloideae</taxon>
        <taxon>Maleae</taxon>
        <taxon>Malus</taxon>
    </lineage>
</organism>
<dbReference type="EMBL" id="RDQH01000337">
    <property type="protein sequence ID" value="RXH84030.1"/>
    <property type="molecule type" value="Genomic_DNA"/>
</dbReference>
<dbReference type="PANTHER" id="PTHR31900">
    <property type="entry name" value="F-BOX/RNI SUPERFAMILY PROTEIN-RELATED"/>
    <property type="match status" value="1"/>
</dbReference>
<keyword evidence="3" id="KW-1185">Reference proteome</keyword>
<dbReference type="AlphaFoldDB" id="A0A498ILF5"/>